<sequence>MAIIRAPVSGPLVLAGGSGPVVRAAASGPLELAGGAAWRPRPESFVAFINAGLRDPANPEACWNCLSGAFYILIHPEEVFGPQVSPDFVFEKTCTIWPTILKFITAPRTDRELVNLALGGRQCSCDEREYTTILRTYSQSVVSLWYSMWHSEFPAVAESPFHCFFSRVFKHLTPYLHDMSPTAVAKQRTQVWPFSPQDCIPFGAETTIKSIHQWIHFYRDPQPFPISLMGVIGHVTRNLTVPLIAAAPNLVVDIAQIGHKACDTALQRKLDPSLTDAQFIDVGDAFHRYMWHIEKFFKCLFGESNIQPAELKRLVSGHERSLFDLFCKALELLHTPSFFSDDLLDLIPYSVNVITEAAGTMYVVGLLVTQIPPRVPHMRPDVLAAVLRMGNDAGHTPARPAALPLGTVLQSHKERRVCFSLGCRHSIQTRAPDAAADDRFRRCSGCQLVSYCGRACQVAAWRDASLPHREVCADIKAVVKQGGGNVDAQETWRKRAKNGQIDEDLARRVFEWFKTWGEMQGSNLIAN</sequence>
<keyword evidence="3" id="KW-0862">Zinc</keyword>
<dbReference type="AlphaFoldDB" id="A0AAD6XSA3"/>
<dbReference type="EMBL" id="JARJCN010000024">
    <property type="protein sequence ID" value="KAJ7089328.1"/>
    <property type="molecule type" value="Genomic_DNA"/>
</dbReference>
<evidence type="ECO:0000313" key="6">
    <source>
        <dbReference type="EMBL" id="KAJ7089328.1"/>
    </source>
</evidence>
<evidence type="ECO:0000256" key="1">
    <source>
        <dbReference type="ARBA" id="ARBA00022723"/>
    </source>
</evidence>
<organism evidence="6 7">
    <name type="scientific">Mycena belliarum</name>
    <dbReference type="NCBI Taxonomy" id="1033014"/>
    <lineage>
        <taxon>Eukaryota</taxon>
        <taxon>Fungi</taxon>
        <taxon>Dikarya</taxon>
        <taxon>Basidiomycota</taxon>
        <taxon>Agaricomycotina</taxon>
        <taxon>Agaricomycetes</taxon>
        <taxon>Agaricomycetidae</taxon>
        <taxon>Agaricales</taxon>
        <taxon>Marasmiineae</taxon>
        <taxon>Mycenaceae</taxon>
        <taxon>Mycena</taxon>
    </lineage>
</organism>
<feature type="domain" description="MYND-type" evidence="5">
    <location>
        <begin position="418"/>
        <end position="472"/>
    </location>
</feature>
<dbReference type="Gene3D" id="6.10.140.2220">
    <property type="match status" value="1"/>
</dbReference>
<comment type="caution">
    <text evidence="6">The sequence shown here is derived from an EMBL/GenBank/DDBJ whole genome shotgun (WGS) entry which is preliminary data.</text>
</comment>
<evidence type="ECO:0000256" key="2">
    <source>
        <dbReference type="ARBA" id="ARBA00022771"/>
    </source>
</evidence>
<keyword evidence="1" id="KW-0479">Metal-binding</keyword>
<evidence type="ECO:0000256" key="3">
    <source>
        <dbReference type="ARBA" id="ARBA00022833"/>
    </source>
</evidence>
<reference evidence="6" key="1">
    <citation type="submission" date="2023-03" db="EMBL/GenBank/DDBJ databases">
        <title>Massive genome expansion in bonnet fungi (Mycena s.s.) driven by repeated elements and novel gene families across ecological guilds.</title>
        <authorList>
            <consortium name="Lawrence Berkeley National Laboratory"/>
            <person name="Harder C.B."/>
            <person name="Miyauchi S."/>
            <person name="Viragh M."/>
            <person name="Kuo A."/>
            <person name="Thoen E."/>
            <person name="Andreopoulos B."/>
            <person name="Lu D."/>
            <person name="Skrede I."/>
            <person name="Drula E."/>
            <person name="Henrissat B."/>
            <person name="Morin E."/>
            <person name="Kohler A."/>
            <person name="Barry K."/>
            <person name="LaButti K."/>
            <person name="Morin E."/>
            <person name="Salamov A."/>
            <person name="Lipzen A."/>
            <person name="Mereny Z."/>
            <person name="Hegedus B."/>
            <person name="Baldrian P."/>
            <person name="Stursova M."/>
            <person name="Weitz H."/>
            <person name="Taylor A."/>
            <person name="Grigoriev I.V."/>
            <person name="Nagy L.G."/>
            <person name="Martin F."/>
            <person name="Kauserud H."/>
        </authorList>
    </citation>
    <scope>NUCLEOTIDE SEQUENCE</scope>
    <source>
        <strain evidence="6">CBHHK173m</strain>
    </source>
</reference>
<keyword evidence="2 4" id="KW-0863">Zinc-finger</keyword>
<protein>
    <recommendedName>
        <fullName evidence="5">MYND-type domain-containing protein</fullName>
    </recommendedName>
</protein>
<accession>A0AAD6XSA3</accession>
<evidence type="ECO:0000313" key="7">
    <source>
        <dbReference type="Proteomes" id="UP001222325"/>
    </source>
</evidence>
<proteinExistence type="predicted"/>
<keyword evidence="7" id="KW-1185">Reference proteome</keyword>
<dbReference type="Proteomes" id="UP001222325">
    <property type="component" value="Unassembled WGS sequence"/>
</dbReference>
<gene>
    <name evidence="6" type="ORF">B0H15DRAFT_840389</name>
</gene>
<dbReference type="InterPro" id="IPR002893">
    <property type="entry name" value="Znf_MYND"/>
</dbReference>
<evidence type="ECO:0000256" key="4">
    <source>
        <dbReference type="PROSITE-ProRule" id="PRU00134"/>
    </source>
</evidence>
<dbReference type="PROSITE" id="PS50865">
    <property type="entry name" value="ZF_MYND_2"/>
    <property type="match status" value="1"/>
</dbReference>
<evidence type="ECO:0000259" key="5">
    <source>
        <dbReference type="PROSITE" id="PS50865"/>
    </source>
</evidence>
<name>A0AAD6XSA3_9AGAR</name>
<dbReference type="Pfam" id="PF01753">
    <property type="entry name" value="zf-MYND"/>
    <property type="match status" value="1"/>
</dbReference>
<dbReference type="SUPFAM" id="SSF144232">
    <property type="entry name" value="HIT/MYND zinc finger-like"/>
    <property type="match status" value="1"/>
</dbReference>
<dbReference type="GO" id="GO:0008270">
    <property type="term" value="F:zinc ion binding"/>
    <property type="evidence" value="ECO:0007669"/>
    <property type="project" value="UniProtKB-KW"/>
</dbReference>